<dbReference type="GO" id="GO:0030395">
    <property type="term" value="F:lactose binding"/>
    <property type="evidence" value="ECO:0007669"/>
    <property type="project" value="TreeGrafter"/>
</dbReference>
<organism evidence="12 13">
    <name type="scientific">Rosenbergiella nectarea</name>
    <dbReference type="NCBI Taxonomy" id="988801"/>
    <lineage>
        <taxon>Bacteria</taxon>
        <taxon>Pseudomonadati</taxon>
        <taxon>Pseudomonadota</taxon>
        <taxon>Gammaproteobacteria</taxon>
        <taxon>Enterobacterales</taxon>
        <taxon>Erwiniaceae</taxon>
        <taxon>Rosenbergiella</taxon>
    </lineage>
</organism>
<evidence type="ECO:0000256" key="3">
    <source>
        <dbReference type="ARBA" id="ARBA00022448"/>
    </source>
</evidence>
<dbReference type="SUPFAM" id="SSF103473">
    <property type="entry name" value="MFS general substrate transporter"/>
    <property type="match status" value="1"/>
</dbReference>
<feature type="transmembrane region" description="Helical" evidence="10">
    <location>
        <begin position="217"/>
        <end position="234"/>
    </location>
</feature>
<gene>
    <name evidence="12" type="ORF">SAMN05216522_103246</name>
</gene>
<dbReference type="STRING" id="988801.SAMN05216522_103246"/>
<keyword evidence="13" id="KW-1185">Reference proteome</keyword>
<dbReference type="PRINTS" id="PR00174">
    <property type="entry name" value="LACYSMPORT"/>
</dbReference>
<keyword evidence="3" id="KW-0813">Transport</keyword>
<dbReference type="NCBIfam" id="NF007077">
    <property type="entry name" value="PRK09528.1"/>
    <property type="match status" value="1"/>
</dbReference>
<feature type="transmembrane region" description="Helical" evidence="10">
    <location>
        <begin position="81"/>
        <end position="99"/>
    </location>
</feature>
<evidence type="ECO:0000256" key="4">
    <source>
        <dbReference type="ARBA" id="ARBA00022475"/>
    </source>
</evidence>
<evidence type="ECO:0000313" key="13">
    <source>
        <dbReference type="Proteomes" id="UP000242515"/>
    </source>
</evidence>
<keyword evidence="4" id="KW-1003">Cell membrane</keyword>
<evidence type="ECO:0000256" key="2">
    <source>
        <dbReference type="ARBA" id="ARBA00008980"/>
    </source>
</evidence>
<feature type="transmembrane region" description="Helical" evidence="10">
    <location>
        <begin position="48"/>
        <end position="69"/>
    </location>
</feature>
<feature type="domain" description="Major facilitator superfamily (MFS) profile" evidence="11">
    <location>
        <begin position="221"/>
        <end position="411"/>
    </location>
</feature>
<evidence type="ECO:0000313" key="12">
    <source>
        <dbReference type="EMBL" id="SEQ50403.1"/>
    </source>
</evidence>
<evidence type="ECO:0000256" key="8">
    <source>
        <dbReference type="ARBA" id="ARBA00022989"/>
    </source>
</evidence>
<evidence type="ECO:0000256" key="1">
    <source>
        <dbReference type="ARBA" id="ARBA00004429"/>
    </source>
</evidence>
<dbReference type="EMBL" id="FOGC01000003">
    <property type="protein sequence ID" value="SEQ50403.1"/>
    <property type="molecule type" value="Genomic_DNA"/>
</dbReference>
<reference evidence="13" key="1">
    <citation type="submission" date="2016-10" db="EMBL/GenBank/DDBJ databases">
        <authorList>
            <person name="Varghese N."/>
            <person name="Submissions S."/>
        </authorList>
    </citation>
    <scope>NUCLEOTIDE SEQUENCE [LARGE SCALE GENOMIC DNA]</scope>
    <source>
        <strain evidence="13">8N4</strain>
    </source>
</reference>
<comment type="subcellular location">
    <subcellularLocation>
        <location evidence="1">Cell inner membrane</location>
        <topology evidence="1">Multi-pass membrane protein</topology>
    </subcellularLocation>
</comment>
<dbReference type="InterPro" id="IPR020846">
    <property type="entry name" value="MFS_dom"/>
</dbReference>
<feature type="transmembrane region" description="Helical" evidence="10">
    <location>
        <begin position="105"/>
        <end position="128"/>
    </location>
</feature>
<dbReference type="PROSITE" id="PS00897">
    <property type="entry name" value="LACY_2"/>
    <property type="match status" value="1"/>
</dbReference>
<dbReference type="PANTHER" id="PTHR23522:SF10">
    <property type="entry name" value="3-PHENYLPROPIONIC ACID TRANSPORTER-RELATED"/>
    <property type="match status" value="1"/>
</dbReference>
<dbReference type="NCBIfam" id="TIGR00882">
    <property type="entry name" value="2A0105"/>
    <property type="match status" value="1"/>
</dbReference>
<name>A0A1H9GK63_9GAMM</name>
<feature type="transmembrane region" description="Helical" evidence="10">
    <location>
        <begin position="286"/>
        <end position="310"/>
    </location>
</feature>
<dbReference type="Pfam" id="PF01306">
    <property type="entry name" value="LacY_symp"/>
    <property type="match status" value="1"/>
</dbReference>
<evidence type="ECO:0000256" key="7">
    <source>
        <dbReference type="ARBA" id="ARBA00022692"/>
    </source>
</evidence>
<dbReference type="InterPro" id="IPR018457">
    <property type="entry name" value="LacY/RafB_perm_fam_CS"/>
</dbReference>
<feature type="transmembrane region" description="Helical" evidence="10">
    <location>
        <begin position="12"/>
        <end position="36"/>
    </location>
</feature>
<keyword evidence="6" id="KW-0762">Sugar transport</keyword>
<dbReference type="InterPro" id="IPR000576">
    <property type="entry name" value="LacY/RafB_perm_fam"/>
</dbReference>
<proteinExistence type="inferred from homology"/>
<feature type="transmembrane region" description="Helical" evidence="10">
    <location>
        <begin position="149"/>
        <end position="167"/>
    </location>
</feature>
<dbReference type="PROSITE" id="PS50850">
    <property type="entry name" value="MFS"/>
    <property type="match status" value="1"/>
</dbReference>
<evidence type="ECO:0000256" key="6">
    <source>
        <dbReference type="ARBA" id="ARBA00022597"/>
    </source>
</evidence>
<accession>A0A1H9GK63</accession>
<protein>
    <submittedName>
        <fullName evidence="12">MFS transporter, OHS family, lactose permease</fullName>
    </submittedName>
</protein>
<keyword evidence="9 10" id="KW-0472">Membrane</keyword>
<feature type="transmembrane region" description="Helical" evidence="10">
    <location>
        <begin position="256"/>
        <end position="279"/>
    </location>
</feature>
<feature type="transmembrane region" description="Helical" evidence="10">
    <location>
        <begin position="345"/>
        <end position="365"/>
    </location>
</feature>
<evidence type="ECO:0000259" key="11">
    <source>
        <dbReference type="PROSITE" id="PS50850"/>
    </source>
</evidence>
<keyword evidence="5" id="KW-0997">Cell inner membrane</keyword>
<comment type="similarity">
    <text evidence="2">Belongs to the major facilitator superfamily. Oligosaccharide:H(+) symporter (OHS) (TC 2.A.1.5) family.</text>
</comment>
<dbReference type="Proteomes" id="UP000242515">
    <property type="component" value="Unassembled WGS sequence"/>
</dbReference>
<dbReference type="Gene3D" id="1.20.1250.20">
    <property type="entry name" value="MFS general substrate transporter like domains"/>
    <property type="match status" value="2"/>
</dbReference>
<feature type="transmembrane region" description="Helical" evidence="10">
    <location>
        <begin position="377"/>
        <end position="397"/>
    </location>
</feature>
<keyword evidence="7 10" id="KW-0812">Transmembrane</keyword>
<keyword evidence="8 10" id="KW-1133">Transmembrane helix</keyword>
<dbReference type="PANTHER" id="PTHR23522">
    <property type="entry name" value="BLL5896 PROTEIN"/>
    <property type="match status" value="1"/>
</dbReference>
<dbReference type="AlphaFoldDB" id="A0A1H9GK63"/>
<evidence type="ECO:0000256" key="9">
    <source>
        <dbReference type="ARBA" id="ARBA00023136"/>
    </source>
</evidence>
<evidence type="ECO:0000256" key="5">
    <source>
        <dbReference type="ARBA" id="ARBA00022519"/>
    </source>
</evidence>
<dbReference type="GO" id="GO:0015528">
    <property type="term" value="F:lactose:proton symporter activity"/>
    <property type="evidence" value="ECO:0007669"/>
    <property type="project" value="TreeGrafter"/>
</dbReference>
<evidence type="ECO:0000256" key="10">
    <source>
        <dbReference type="SAM" id="Phobius"/>
    </source>
</evidence>
<sequence length="411" mass="46106">MVLSIPFKNPNYRIASGYSALFFICWSLWWSLYAIWLKQRIGLTGAELGMLYALNQTTSIVFMLGYGVIQDKLGLQKTLMWVISAALVLTGPFMTFIYQPLLLNAFYVGAIIGALFLGIGYLAGFGLVEAFSEKISRHFHFEYGTARSWGSLGYALGAFVAGILFSLDPNLNFWLVSLFGVGFAYLNFRFTPPRQVIQQQKTITRQDFTAVLSDKHFWLFVIFVIGTWSFYNIFDQQLFPIFYTQLFSSATLGAKVYSYLNASQVILEALFMAITPLLVNRIGAKNALLLGVMIMAVRIFSCAVSVNPYLISAVKLLHALEVPLCVIAVFKYSTLYFDKRLSSTIFLIGFQVASSIGVVVISFPLGALHDQYGYQHLFWIISAIVSVMLLFGGIFLGRRKSPPLRDKEVTL</sequence>
<dbReference type="RefSeq" id="WP_092674072.1">
    <property type="nucleotide sequence ID" value="NZ_FOGC01000003.1"/>
</dbReference>
<feature type="transmembrane region" description="Helical" evidence="10">
    <location>
        <begin position="173"/>
        <end position="191"/>
    </location>
</feature>
<dbReference type="OrthoDB" id="7065110at2"/>
<dbReference type="InterPro" id="IPR036259">
    <property type="entry name" value="MFS_trans_sf"/>
</dbReference>
<dbReference type="GO" id="GO:0005886">
    <property type="term" value="C:plasma membrane"/>
    <property type="evidence" value="ECO:0007669"/>
    <property type="project" value="UniProtKB-SubCell"/>
</dbReference>